<evidence type="ECO:0000256" key="6">
    <source>
        <dbReference type="SAM" id="Phobius"/>
    </source>
</evidence>
<evidence type="ECO:0000256" key="1">
    <source>
        <dbReference type="ARBA" id="ARBA00004167"/>
    </source>
</evidence>
<keyword evidence="3 6" id="KW-1133">Transmembrane helix</keyword>
<feature type="transmembrane region" description="Helical" evidence="6">
    <location>
        <begin position="39"/>
        <end position="60"/>
    </location>
</feature>
<dbReference type="PANTHER" id="PTHR30168:SF0">
    <property type="entry name" value="INNER MEMBRANE PROTEIN"/>
    <property type="match status" value="1"/>
</dbReference>
<evidence type="ECO:0000256" key="2">
    <source>
        <dbReference type="ARBA" id="ARBA00022692"/>
    </source>
</evidence>
<keyword evidence="8" id="KW-1185">Reference proteome</keyword>
<feature type="region of interest" description="Disordered" evidence="5">
    <location>
        <begin position="1"/>
        <end position="31"/>
    </location>
</feature>
<evidence type="ECO:0000256" key="4">
    <source>
        <dbReference type="ARBA" id="ARBA00023136"/>
    </source>
</evidence>
<accession>A0ABW3BBQ3</accession>
<dbReference type="Proteomes" id="UP001596956">
    <property type="component" value="Unassembled WGS sequence"/>
</dbReference>
<comment type="caution">
    <text evidence="7">The sequence shown here is derived from an EMBL/GenBank/DDBJ whole genome shotgun (WGS) entry which is preliminary data.</text>
</comment>
<dbReference type="PANTHER" id="PTHR30168">
    <property type="entry name" value="PUTATIVE MEMBRANE PROTEIN YPFJ"/>
    <property type="match status" value="1"/>
</dbReference>
<evidence type="ECO:0000313" key="7">
    <source>
        <dbReference type="EMBL" id="MFD0800577.1"/>
    </source>
</evidence>
<feature type="region of interest" description="Disordered" evidence="5">
    <location>
        <begin position="73"/>
        <end position="96"/>
    </location>
</feature>
<proteinExistence type="predicted"/>
<dbReference type="Pfam" id="PF04228">
    <property type="entry name" value="Zn_peptidase"/>
    <property type="match status" value="1"/>
</dbReference>
<reference evidence="8" key="1">
    <citation type="journal article" date="2019" name="Int. J. Syst. Evol. Microbiol.">
        <title>The Global Catalogue of Microorganisms (GCM) 10K type strain sequencing project: providing services to taxonomists for standard genome sequencing and annotation.</title>
        <authorList>
            <consortium name="The Broad Institute Genomics Platform"/>
            <consortium name="The Broad Institute Genome Sequencing Center for Infectious Disease"/>
            <person name="Wu L."/>
            <person name="Ma J."/>
        </authorList>
    </citation>
    <scope>NUCLEOTIDE SEQUENCE [LARGE SCALE GENOMIC DNA]</scope>
    <source>
        <strain evidence="8">CCUG 63369</strain>
    </source>
</reference>
<dbReference type="EMBL" id="JBHTHR010000069">
    <property type="protein sequence ID" value="MFD0800577.1"/>
    <property type="molecule type" value="Genomic_DNA"/>
</dbReference>
<sequence>MAQRTESAGTATGTRGARRRPGTGAYQIPSYARRPRQRLGLGVTLALLTGLTAMGFAAFISVSALSGTTHAGPVTGGPRAAPVSGGAPAPRDSGTDALTGNPLYGSGEMAKATCPAPRLDPEDPASMEDFLHEITGCLDTAWREQLAGTGVEFQPPSRIYWYTAGQSPCGSFPAAGTAAFYCQANEGLYLGIQDIVENSAKNEHPEAYTFLLSHEYAHHVQSEAGVLGRFHGVRAAEDSGAVKDELTRRNELQANCLGGLFLGAVADSYPIGSEEHANILADAQRRGDFASGDRTHGSPDNGRMWTAHGMDRGDPAACNTWEARKDLVE</sequence>
<gene>
    <name evidence="7" type="ORF">ACFQZU_04480</name>
</gene>
<evidence type="ECO:0000313" key="8">
    <source>
        <dbReference type="Proteomes" id="UP001596956"/>
    </source>
</evidence>
<name>A0ABW3BBQ3_9ACTN</name>
<keyword evidence="2 6" id="KW-0812">Transmembrane</keyword>
<protein>
    <submittedName>
        <fullName evidence="7">Neutral zinc metallopeptidase</fullName>
    </submittedName>
</protein>
<keyword evidence="4 6" id="KW-0472">Membrane</keyword>
<dbReference type="InterPro" id="IPR007343">
    <property type="entry name" value="Uncharacterised_pept_Zn_put"/>
</dbReference>
<comment type="subcellular location">
    <subcellularLocation>
        <location evidence="1">Membrane</location>
        <topology evidence="1">Single-pass membrane protein</topology>
    </subcellularLocation>
</comment>
<evidence type="ECO:0000256" key="5">
    <source>
        <dbReference type="SAM" id="MobiDB-lite"/>
    </source>
</evidence>
<evidence type="ECO:0000256" key="3">
    <source>
        <dbReference type="ARBA" id="ARBA00022989"/>
    </source>
</evidence>
<organism evidence="7 8">
    <name type="scientific">Streptomonospora algeriensis</name>
    <dbReference type="NCBI Taxonomy" id="995084"/>
    <lineage>
        <taxon>Bacteria</taxon>
        <taxon>Bacillati</taxon>
        <taxon>Actinomycetota</taxon>
        <taxon>Actinomycetes</taxon>
        <taxon>Streptosporangiales</taxon>
        <taxon>Nocardiopsidaceae</taxon>
        <taxon>Streptomonospora</taxon>
    </lineage>
</organism>